<sequence>MIRSVTRTQVLIDLLIAVLIVVPLTLFDGLFVFASTGNGLLPLWPPALGLLLIGLLTIRRLAPIPSLYAALLLAAVHVILLAQGVYAVWFAVIVLLATVGRYAKKQIEWWLTAITIFVAALLVSLAVVRMSFGLSGVGIEFRWEQVITAAVFGFVPSGLFFGGAVLAGVVLRLIVRTNMEARERQRAQASMLSQMQLRAAEEERTAIARDMHDVVAHSLAVVVAQANGARYTPDAEKKDETLATIAGTAKSALTDVRGLLHQLRHSQAADANTGLDDIPGLVEQIRATGVDVRLVMPQADISVARTSQLAAYRIVQEALTNSMRHGIAGAPVFVRLIGEAGQLAIDVHNRPGSF</sequence>
<dbReference type="GO" id="GO:0016020">
    <property type="term" value="C:membrane"/>
    <property type="evidence" value="ECO:0007669"/>
    <property type="project" value="InterPro"/>
</dbReference>
<keyword evidence="9" id="KW-0472">Membrane</keyword>
<evidence type="ECO:0000256" key="4">
    <source>
        <dbReference type="ARBA" id="ARBA00022679"/>
    </source>
</evidence>
<feature type="transmembrane region" description="Helical" evidence="9">
    <location>
        <begin position="40"/>
        <end position="58"/>
    </location>
</feature>
<evidence type="ECO:0000256" key="3">
    <source>
        <dbReference type="ARBA" id="ARBA00022553"/>
    </source>
</evidence>
<dbReference type="GO" id="GO:0000155">
    <property type="term" value="F:phosphorelay sensor kinase activity"/>
    <property type="evidence" value="ECO:0007669"/>
    <property type="project" value="InterPro"/>
</dbReference>
<dbReference type="Pfam" id="PF07730">
    <property type="entry name" value="HisKA_3"/>
    <property type="match status" value="1"/>
</dbReference>
<dbReference type="PANTHER" id="PTHR24421:SF10">
    <property type="entry name" value="NITRATE_NITRITE SENSOR PROTEIN NARQ"/>
    <property type="match status" value="1"/>
</dbReference>
<dbReference type="PANTHER" id="PTHR24421">
    <property type="entry name" value="NITRATE/NITRITE SENSOR PROTEIN NARX-RELATED"/>
    <property type="match status" value="1"/>
</dbReference>
<name>A0A9D1YXA5_9MICO</name>
<feature type="transmembrane region" description="Helical" evidence="9">
    <location>
        <begin position="12"/>
        <end position="34"/>
    </location>
</feature>
<keyword evidence="4" id="KW-0808">Transferase</keyword>
<evidence type="ECO:0000256" key="1">
    <source>
        <dbReference type="ARBA" id="ARBA00000085"/>
    </source>
</evidence>
<comment type="caution">
    <text evidence="11">The sequence shown here is derived from an EMBL/GenBank/DDBJ whole genome shotgun (WGS) entry which is preliminary data.</text>
</comment>
<feature type="non-terminal residue" evidence="11">
    <location>
        <position position="354"/>
    </location>
</feature>
<keyword evidence="9" id="KW-0812">Transmembrane</keyword>
<dbReference type="Gene3D" id="3.30.565.10">
    <property type="entry name" value="Histidine kinase-like ATPase, C-terminal domain"/>
    <property type="match status" value="1"/>
</dbReference>
<evidence type="ECO:0000313" key="12">
    <source>
        <dbReference type="Proteomes" id="UP000824005"/>
    </source>
</evidence>
<comment type="catalytic activity">
    <reaction evidence="1">
        <text>ATP + protein L-histidine = ADP + protein N-phospho-L-histidine.</text>
        <dbReference type="EC" id="2.7.13.3"/>
    </reaction>
</comment>
<keyword evidence="8" id="KW-0902">Two-component regulatory system</keyword>
<evidence type="ECO:0000256" key="5">
    <source>
        <dbReference type="ARBA" id="ARBA00022741"/>
    </source>
</evidence>
<proteinExistence type="predicted"/>
<feature type="transmembrane region" description="Helical" evidence="9">
    <location>
        <begin position="109"/>
        <end position="128"/>
    </location>
</feature>
<keyword evidence="3" id="KW-0597">Phosphoprotein</keyword>
<protein>
    <recommendedName>
        <fullName evidence="2">histidine kinase</fullName>
        <ecNumber evidence="2">2.7.13.3</ecNumber>
    </recommendedName>
</protein>
<dbReference type="EMBL" id="DXDC01000153">
    <property type="protein sequence ID" value="HIY65666.1"/>
    <property type="molecule type" value="Genomic_DNA"/>
</dbReference>
<feature type="transmembrane region" description="Helical" evidence="9">
    <location>
        <begin position="70"/>
        <end position="97"/>
    </location>
</feature>
<evidence type="ECO:0000259" key="10">
    <source>
        <dbReference type="Pfam" id="PF07730"/>
    </source>
</evidence>
<dbReference type="SUPFAM" id="SSF55874">
    <property type="entry name" value="ATPase domain of HSP90 chaperone/DNA topoisomerase II/histidine kinase"/>
    <property type="match status" value="1"/>
</dbReference>
<reference evidence="11" key="2">
    <citation type="submission" date="2021-04" db="EMBL/GenBank/DDBJ databases">
        <authorList>
            <person name="Gilroy R."/>
        </authorList>
    </citation>
    <scope>NUCLEOTIDE SEQUENCE</scope>
    <source>
        <strain evidence="11">ChiGjej1B1-98</strain>
    </source>
</reference>
<dbReference type="InterPro" id="IPR011712">
    <property type="entry name" value="Sig_transdc_His_kin_sub3_dim/P"/>
</dbReference>
<gene>
    <name evidence="11" type="ORF">H9830_05250</name>
</gene>
<evidence type="ECO:0000256" key="8">
    <source>
        <dbReference type="ARBA" id="ARBA00023012"/>
    </source>
</evidence>
<evidence type="ECO:0000256" key="6">
    <source>
        <dbReference type="ARBA" id="ARBA00022777"/>
    </source>
</evidence>
<dbReference type="AlphaFoldDB" id="A0A9D1YXA5"/>
<evidence type="ECO:0000256" key="2">
    <source>
        <dbReference type="ARBA" id="ARBA00012438"/>
    </source>
</evidence>
<dbReference type="GO" id="GO:0046983">
    <property type="term" value="F:protein dimerization activity"/>
    <property type="evidence" value="ECO:0007669"/>
    <property type="project" value="InterPro"/>
</dbReference>
<feature type="transmembrane region" description="Helical" evidence="9">
    <location>
        <begin position="149"/>
        <end position="175"/>
    </location>
</feature>
<dbReference type="GO" id="GO:0005524">
    <property type="term" value="F:ATP binding"/>
    <property type="evidence" value="ECO:0007669"/>
    <property type="project" value="UniProtKB-KW"/>
</dbReference>
<dbReference type="Proteomes" id="UP000824005">
    <property type="component" value="Unassembled WGS sequence"/>
</dbReference>
<dbReference type="Gene3D" id="1.20.5.1930">
    <property type="match status" value="1"/>
</dbReference>
<keyword evidence="5" id="KW-0547">Nucleotide-binding</keyword>
<dbReference type="InterPro" id="IPR036890">
    <property type="entry name" value="HATPase_C_sf"/>
</dbReference>
<keyword evidence="6" id="KW-0418">Kinase</keyword>
<accession>A0A9D1YXA5</accession>
<dbReference type="EC" id="2.7.13.3" evidence="2"/>
<feature type="domain" description="Signal transduction histidine kinase subgroup 3 dimerisation and phosphoacceptor" evidence="10">
    <location>
        <begin position="203"/>
        <end position="267"/>
    </location>
</feature>
<keyword evidence="9" id="KW-1133">Transmembrane helix</keyword>
<reference evidence="11" key="1">
    <citation type="journal article" date="2021" name="PeerJ">
        <title>Extensive microbial diversity within the chicken gut microbiome revealed by metagenomics and culture.</title>
        <authorList>
            <person name="Gilroy R."/>
            <person name="Ravi A."/>
            <person name="Getino M."/>
            <person name="Pursley I."/>
            <person name="Horton D.L."/>
            <person name="Alikhan N.F."/>
            <person name="Baker D."/>
            <person name="Gharbi K."/>
            <person name="Hall N."/>
            <person name="Watson M."/>
            <person name="Adriaenssens E.M."/>
            <person name="Foster-Nyarko E."/>
            <person name="Jarju S."/>
            <person name="Secka A."/>
            <person name="Antonio M."/>
            <person name="Oren A."/>
            <person name="Chaudhuri R.R."/>
            <person name="La Ragione R."/>
            <person name="Hildebrand F."/>
            <person name="Pallen M.J."/>
        </authorList>
    </citation>
    <scope>NUCLEOTIDE SEQUENCE</scope>
    <source>
        <strain evidence="11">ChiGjej1B1-98</strain>
    </source>
</reference>
<dbReference type="InterPro" id="IPR050482">
    <property type="entry name" value="Sensor_HK_TwoCompSys"/>
</dbReference>
<evidence type="ECO:0000256" key="9">
    <source>
        <dbReference type="SAM" id="Phobius"/>
    </source>
</evidence>
<evidence type="ECO:0000256" key="7">
    <source>
        <dbReference type="ARBA" id="ARBA00022840"/>
    </source>
</evidence>
<evidence type="ECO:0000313" key="11">
    <source>
        <dbReference type="EMBL" id="HIY65666.1"/>
    </source>
</evidence>
<organism evidence="11 12">
    <name type="scientific">Candidatus Agrococcus pullicola</name>
    <dbReference type="NCBI Taxonomy" id="2838429"/>
    <lineage>
        <taxon>Bacteria</taxon>
        <taxon>Bacillati</taxon>
        <taxon>Actinomycetota</taxon>
        <taxon>Actinomycetes</taxon>
        <taxon>Micrococcales</taxon>
        <taxon>Microbacteriaceae</taxon>
        <taxon>Agrococcus</taxon>
    </lineage>
</organism>
<keyword evidence="7" id="KW-0067">ATP-binding</keyword>